<gene>
    <name evidence="1" type="ORF">NUTIK01_12080</name>
</gene>
<evidence type="ECO:0000313" key="1">
    <source>
        <dbReference type="EMBL" id="GMM60431.1"/>
    </source>
</evidence>
<dbReference type="InterPro" id="IPR010662">
    <property type="entry name" value="RBBP9/YdeN"/>
</dbReference>
<dbReference type="GO" id="GO:0016787">
    <property type="term" value="F:hydrolase activity"/>
    <property type="evidence" value="ECO:0007669"/>
    <property type="project" value="UniProtKB-KW"/>
</dbReference>
<evidence type="ECO:0000313" key="2">
    <source>
        <dbReference type="Proteomes" id="UP001187221"/>
    </source>
</evidence>
<comment type="caution">
    <text evidence="1">The sequence shown here is derived from an EMBL/GenBank/DDBJ whole genome shotgun (WGS) entry which is preliminary data.</text>
</comment>
<sequence>MAHEHASTRRTDPVILTVPGLANSGPGHWQTLWEQTLPDCHRVDLGLWDDPHRNTWVNKLALAIQRAHEGAGRPVVLVAHSLGCHAVAWWAEYERLASGPKGQPVVGALLVAPPDVEHEVRDRRLTRFAPLPAHELPFPAIVVASRDDPYARFGTSRQMAGHWGARFADAGAVGHINAQSGLGEWSFGRLLLNRLLPRPLSLEEGPARYGPVPRRFIDPALRRLGA</sequence>
<dbReference type="InterPro" id="IPR029058">
    <property type="entry name" value="AB_hydrolase_fold"/>
</dbReference>
<organism evidence="1 2">
    <name type="scientific">Novosphingobium pituita</name>
    <dbReference type="NCBI Taxonomy" id="3056842"/>
    <lineage>
        <taxon>Bacteria</taxon>
        <taxon>Pseudomonadati</taxon>
        <taxon>Pseudomonadota</taxon>
        <taxon>Alphaproteobacteria</taxon>
        <taxon>Sphingomonadales</taxon>
        <taxon>Sphingomonadaceae</taxon>
        <taxon>Novosphingobium</taxon>
    </lineage>
</organism>
<dbReference type="SUPFAM" id="SSF53474">
    <property type="entry name" value="alpha/beta-Hydrolases"/>
    <property type="match status" value="1"/>
</dbReference>
<protein>
    <submittedName>
        <fullName evidence="1">Alpha/beta hydrolase</fullName>
    </submittedName>
</protein>
<keyword evidence="2" id="KW-1185">Reference proteome</keyword>
<dbReference type="Pfam" id="PF06821">
    <property type="entry name" value="Ser_hydrolase"/>
    <property type="match status" value="1"/>
</dbReference>
<reference evidence="1 2" key="1">
    <citation type="submission" date="2023-06" db="EMBL/GenBank/DDBJ databases">
        <title>Draft genome sequence of Novosphingobium sp. strain IK01.</title>
        <authorList>
            <person name="Hatamoto M."/>
            <person name="Ikarashi T."/>
            <person name="Yamaguchi T."/>
        </authorList>
    </citation>
    <scope>NUCLEOTIDE SEQUENCE [LARGE SCALE GENOMIC DNA]</scope>
    <source>
        <strain evidence="1 2">IK01</strain>
    </source>
</reference>
<dbReference type="Gene3D" id="3.40.50.1820">
    <property type="entry name" value="alpha/beta hydrolase"/>
    <property type="match status" value="1"/>
</dbReference>
<keyword evidence="1" id="KW-0378">Hydrolase</keyword>
<accession>A0ABQ6P8I2</accession>
<proteinExistence type="predicted"/>
<dbReference type="RefSeq" id="WP_317974229.1">
    <property type="nucleotide sequence ID" value="NZ_BTFW01000001.1"/>
</dbReference>
<name>A0ABQ6P8I2_9SPHN</name>
<dbReference type="Proteomes" id="UP001187221">
    <property type="component" value="Unassembled WGS sequence"/>
</dbReference>
<dbReference type="EMBL" id="BTFW01000001">
    <property type="protein sequence ID" value="GMM60431.1"/>
    <property type="molecule type" value="Genomic_DNA"/>
</dbReference>